<dbReference type="PROSITE" id="PS50206">
    <property type="entry name" value="RHODANESE_3"/>
    <property type="match status" value="1"/>
</dbReference>
<dbReference type="InterPro" id="IPR014729">
    <property type="entry name" value="Rossmann-like_a/b/a_fold"/>
</dbReference>
<evidence type="ECO:0000313" key="3">
    <source>
        <dbReference type="EMBL" id="RCH45469.1"/>
    </source>
</evidence>
<dbReference type="CDD" id="cd24138">
    <property type="entry name" value="TtcA-like"/>
    <property type="match status" value="1"/>
</dbReference>
<comment type="caution">
    <text evidence="3">The sequence shown here is derived from an EMBL/GenBank/DDBJ whole genome shotgun (WGS) entry which is preliminary data.</text>
</comment>
<name>A0A367G6H1_9FIRM</name>
<dbReference type="SUPFAM" id="SSF52821">
    <property type="entry name" value="Rhodanese/Cell cycle control phosphatase"/>
    <property type="match status" value="1"/>
</dbReference>
<dbReference type="EMBL" id="PSQG01000004">
    <property type="protein sequence ID" value="RCH45469.1"/>
    <property type="molecule type" value="Genomic_DNA"/>
</dbReference>
<proteinExistence type="predicted"/>
<accession>A0A367G6H1</accession>
<dbReference type="InterPro" id="IPR011063">
    <property type="entry name" value="TilS/TtcA_N"/>
</dbReference>
<feature type="domain" description="Rhodanese" evidence="2">
    <location>
        <begin position="16"/>
        <end position="103"/>
    </location>
</feature>
<dbReference type="PANTHER" id="PTHR43686">
    <property type="entry name" value="SULFURTRANSFERASE-RELATED"/>
    <property type="match status" value="1"/>
</dbReference>
<organism evidence="3 4">
    <name type="scientific">Blautia obeum</name>
    <dbReference type="NCBI Taxonomy" id="40520"/>
    <lineage>
        <taxon>Bacteria</taxon>
        <taxon>Bacillati</taxon>
        <taxon>Bacillota</taxon>
        <taxon>Clostridia</taxon>
        <taxon>Lachnospirales</taxon>
        <taxon>Lachnospiraceae</taxon>
        <taxon>Blautia</taxon>
    </lineage>
</organism>
<dbReference type="InterPro" id="IPR001763">
    <property type="entry name" value="Rhodanese-like_dom"/>
</dbReference>
<evidence type="ECO:0000259" key="2">
    <source>
        <dbReference type="PROSITE" id="PS50206"/>
    </source>
</evidence>
<evidence type="ECO:0000256" key="1">
    <source>
        <dbReference type="SAM" id="Coils"/>
    </source>
</evidence>
<dbReference type="AlphaFoldDB" id="A0A367G6H1"/>
<dbReference type="PANTHER" id="PTHR43686:SF1">
    <property type="entry name" value="AMINOTRAN_5 DOMAIN-CONTAINING PROTEIN"/>
    <property type="match status" value="1"/>
</dbReference>
<dbReference type="Gene3D" id="3.40.250.10">
    <property type="entry name" value="Rhodanese-like domain"/>
    <property type="match status" value="1"/>
</dbReference>
<dbReference type="Pfam" id="PF01171">
    <property type="entry name" value="ATP_bind_3"/>
    <property type="match status" value="1"/>
</dbReference>
<evidence type="ECO:0000313" key="4">
    <source>
        <dbReference type="Proteomes" id="UP000253208"/>
    </source>
</evidence>
<dbReference type="Proteomes" id="UP000253208">
    <property type="component" value="Unassembled WGS sequence"/>
</dbReference>
<reference evidence="3 4" key="1">
    <citation type="submission" date="2018-02" db="EMBL/GenBank/DDBJ databases">
        <title>Complete genome sequencing of Faecalibacterium prausnitzii strains isolated from the human gut.</title>
        <authorList>
            <person name="Fitzgerald B.C."/>
            <person name="Shkoporov A.N."/>
            <person name="Ross P.R."/>
            <person name="Hill C."/>
        </authorList>
    </citation>
    <scope>NUCLEOTIDE SEQUENCE [LARGE SCALE GENOMIC DNA]</scope>
    <source>
        <strain evidence="3 4">APC942/31-1</strain>
    </source>
</reference>
<dbReference type="Gene3D" id="3.40.50.620">
    <property type="entry name" value="HUPs"/>
    <property type="match status" value="1"/>
</dbReference>
<dbReference type="SMART" id="SM00450">
    <property type="entry name" value="RHOD"/>
    <property type="match status" value="1"/>
</dbReference>
<dbReference type="RefSeq" id="WP_021650711.1">
    <property type="nucleotide sequence ID" value="NZ_PSQG01000004.1"/>
</dbReference>
<sequence length="393" mass="45320">MSEETLEISFDEIEKEREKYLLVDTRDKVTVEYGMIPGAISVPEQELEERAEELKGDKIPVLYCTRGLFSQEGAGMLREKGIPALSLKGGYTGWLFQQMRKESNKGDSEEEENEAMEQRRKDIELSIRKKFHKQLFSRFARGINDYELVKPGDKIAVCISGGKDSMLMAKLFQELKRHNKFPFELVFLVMDPGYNEANRAVIEHNAKLLGIPITVFETEIFDAVYNVEKSPCYLCARMRRGYLYSKAKELGCNKIALGHHYDDVIETILMGMLYGAQVQTMMPKLHSTNFEGMQLIRPMYLIREADIKHWRDYNDLHFIQCACKFTDTCTTCRTDGTSVSKRMEIKNLIAELKKVNPHIESNIFRSVENVNLHTVIAYKKDGVKHSFLEGYDD</sequence>
<feature type="coiled-coil region" evidence="1">
    <location>
        <begin position="99"/>
        <end position="126"/>
    </location>
</feature>
<protein>
    <submittedName>
        <fullName evidence="3">ATPase</fullName>
    </submittedName>
</protein>
<dbReference type="Pfam" id="PF00581">
    <property type="entry name" value="Rhodanese"/>
    <property type="match status" value="1"/>
</dbReference>
<dbReference type="SUPFAM" id="SSF52402">
    <property type="entry name" value="Adenine nucleotide alpha hydrolases-like"/>
    <property type="match status" value="1"/>
</dbReference>
<dbReference type="InterPro" id="IPR036873">
    <property type="entry name" value="Rhodanese-like_dom_sf"/>
</dbReference>
<gene>
    <name evidence="3" type="ORF">C4886_03845</name>
</gene>
<keyword evidence="1" id="KW-0175">Coiled coil</keyword>